<evidence type="ECO:0000256" key="1">
    <source>
        <dbReference type="SAM" id="MobiDB-lite"/>
    </source>
</evidence>
<gene>
    <name evidence="3" type="ORF">GCM10009765_27760</name>
</gene>
<feature type="transmembrane region" description="Helical" evidence="2">
    <location>
        <begin position="59"/>
        <end position="77"/>
    </location>
</feature>
<keyword evidence="4" id="KW-1185">Reference proteome</keyword>
<proteinExistence type="predicted"/>
<accession>A0ABN2GU48</accession>
<feature type="region of interest" description="Disordered" evidence="1">
    <location>
        <begin position="173"/>
        <end position="197"/>
    </location>
</feature>
<name>A0ABN2GU48_9ACTN</name>
<protein>
    <recommendedName>
        <fullName evidence="5">DUF2269 domain-containing protein</fullName>
    </recommendedName>
</protein>
<organism evidence="3 4">
    <name type="scientific">Fodinicola feengrottensis</name>
    <dbReference type="NCBI Taxonomy" id="435914"/>
    <lineage>
        <taxon>Bacteria</taxon>
        <taxon>Bacillati</taxon>
        <taxon>Actinomycetota</taxon>
        <taxon>Actinomycetes</taxon>
        <taxon>Mycobacteriales</taxon>
        <taxon>Fodinicola</taxon>
    </lineage>
</organism>
<evidence type="ECO:0000256" key="2">
    <source>
        <dbReference type="SAM" id="Phobius"/>
    </source>
</evidence>
<feature type="transmembrane region" description="Helical" evidence="2">
    <location>
        <begin position="21"/>
        <end position="39"/>
    </location>
</feature>
<feature type="compositionally biased region" description="Basic and acidic residues" evidence="1">
    <location>
        <begin position="173"/>
        <end position="184"/>
    </location>
</feature>
<feature type="transmembrane region" description="Helical" evidence="2">
    <location>
        <begin position="89"/>
        <end position="112"/>
    </location>
</feature>
<comment type="caution">
    <text evidence="3">The sequence shown here is derived from an EMBL/GenBank/DDBJ whole genome shotgun (WGS) entry which is preliminary data.</text>
</comment>
<feature type="transmembrane region" description="Helical" evidence="2">
    <location>
        <begin position="136"/>
        <end position="156"/>
    </location>
</feature>
<keyword evidence="2" id="KW-1133">Transmembrane helix</keyword>
<dbReference type="EMBL" id="BAAANY010000009">
    <property type="protein sequence ID" value="GAA1676895.1"/>
    <property type="molecule type" value="Genomic_DNA"/>
</dbReference>
<reference evidence="3 4" key="1">
    <citation type="journal article" date="2019" name="Int. J. Syst. Evol. Microbiol.">
        <title>The Global Catalogue of Microorganisms (GCM) 10K type strain sequencing project: providing services to taxonomists for standard genome sequencing and annotation.</title>
        <authorList>
            <consortium name="The Broad Institute Genomics Platform"/>
            <consortium name="The Broad Institute Genome Sequencing Center for Infectious Disease"/>
            <person name="Wu L."/>
            <person name="Ma J."/>
        </authorList>
    </citation>
    <scope>NUCLEOTIDE SEQUENCE [LARGE SCALE GENOMIC DNA]</scope>
    <source>
        <strain evidence="3 4">JCM 14718</strain>
    </source>
</reference>
<evidence type="ECO:0000313" key="4">
    <source>
        <dbReference type="Proteomes" id="UP001500618"/>
    </source>
</evidence>
<evidence type="ECO:0008006" key="5">
    <source>
        <dbReference type="Google" id="ProtNLM"/>
    </source>
</evidence>
<sequence length="197" mass="21531">MRKATRKTKNLLDILHIGSSIGWLGGGFMMLTINIAGLLTADPQLRHAAHEIAHVLDRWPLTALSVTALVTGALLGLKTKWGLVRYWWVTIKLVLTSVLLVTTPILVGGWALDAVDRSGRPGVLADSAYLVDRAELLGASVSIISLLTFMLVLSVVKPWKRIRQRTYLKRVEASGQRDHGKAHGDGLPSTRTAVDRT</sequence>
<dbReference type="Proteomes" id="UP001500618">
    <property type="component" value="Unassembled WGS sequence"/>
</dbReference>
<dbReference type="RefSeq" id="WP_344310434.1">
    <property type="nucleotide sequence ID" value="NZ_BAAANY010000009.1"/>
</dbReference>
<keyword evidence="2" id="KW-0812">Transmembrane</keyword>
<keyword evidence="2" id="KW-0472">Membrane</keyword>
<evidence type="ECO:0000313" key="3">
    <source>
        <dbReference type="EMBL" id="GAA1676895.1"/>
    </source>
</evidence>